<proteinExistence type="predicted"/>
<evidence type="ECO:0000313" key="1">
    <source>
        <dbReference type="EMBL" id="KYN14230.1"/>
    </source>
</evidence>
<evidence type="ECO:0000313" key="2">
    <source>
        <dbReference type="Proteomes" id="UP000078492"/>
    </source>
</evidence>
<dbReference type="EMBL" id="KQ980713">
    <property type="protein sequence ID" value="KYN14230.1"/>
    <property type="molecule type" value="Genomic_DNA"/>
</dbReference>
<name>A0A195DMU9_9HYME</name>
<protein>
    <submittedName>
        <fullName evidence="1">Uncharacterized protein</fullName>
    </submittedName>
</protein>
<reference evidence="1 2" key="1">
    <citation type="submission" date="2015-09" db="EMBL/GenBank/DDBJ databases">
        <title>Trachymyrmex cornetzi WGS genome.</title>
        <authorList>
            <person name="Nygaard S."/>
            <person name="Hu H."/>
            <person name="Boomsma J."/>
            <person name="Zhang G."/>
        </authorList>
    </citation>
    <scope>NUCLEOTIDE SEQUENCE [LARGE SCALE GENOMIC DNA]</scope>
    <source>
        <strain evidence="1">Tcor2-1</strain>
        <tissue evidence="1">Whole body</tissue>
    </source>
</reference>
<accession>A0A195DMU9</accession>
<dbReference type="Proteomes" id="UP000078492">
    <property type="component" value="Unassembled WGS sequence"/>
</dbReference>
<gene>
    <name evidence="1" type="ORF">ALC57_13397</name>
</gene>
<organism evidence="1 2">
    <name type="scientific">Trachymyrmex cornetzi</name>
    <dbReference type="NCBI Taxonomy" id="471704"/>
    <lineage>
        <taxon>Eukaryota</taxon>
        <taxon>Metazoa</taxon>
        <taxon>Ecdysozoa</taxon>
        <taxon>Arthropoda</taxon>
        <taxon>Hexapoda</taxon>
        <taxon>Insecta</taxon>
        <taxon>Pterygota</taxon>
        <taxon>Neoptera</taxon>
        <taxon>Endopterygota</taxon>
        <taxon>Hymenoptera</taxon>
        <taxon>Apocrita</taxon>
        <taxon>Aculeata</taxon>
        <taxon>Formicoidea</taxon>
        <taxon>Formicidae</taxon>
        <taxon>Myrmicinae</taxon>
        <taxon>Trachymyrmex</taxon>
    </lineage>
</organism>
<dbReference type="AlphaFoldDB" id="A0A195DMU9"/>
<keyword evidence="2" id="KW-1185">Reference proteome</keyword>
<sequence>MRIDGYIRTNHRPRLAPMRGERLKWEKQIKTSAPAGFRRQETKINDIISCRTDRSRELPRTKGLLMATVRIRTEN</sequence>